<feature type="domain" description="Beta-ketoacyl-[acyl-carrier-protein] synthase III N-terminal" evidence="11">
    <location>
        <begin position="106"/>
        <end position="186"/>
    </location>
</feature>
<keyword evidence="4 9" id="KW-0808">Transferase</keyword>
<dbReference type="GO" id="GO:0005737">
    <property type="term" value="C:cytoplasm"/>
    <property type="evidence" value="ECO:0007669"/>
    <property type="project" value="UniProtKB-SubCell"/>
</dbReference>
<organism evidence="12 13">
    <name type="scientific">Saccharothrix saharensis</name>
    <dbReference type="NCBI Taxonomy" id="571190"/>
    <lineage>
        <taxon>Bacteria</taxon>
        <taxon>Bacillati</taxon>
        <taxon>Actinomycetota</taxon>
        <taxon>Actinomycetes</taxon>
        <taxon>Pseudonocardiales</taxon>
        <taxon>Pseudonocardiaceae</taxon>
        <taxon>Saccharothrix</taxon>
    </lineage>
</organism>
<keyword evidence="13" id="KW-1185">Reference proteome</keyword>
<name>A0A543J869_9PSEU</name>
<comment type="similarity">
    <text evidence="1 9">Belongs to the thiolase-like superfamily. FabH family.</text>
</comment>
<reference evidence="12 13" key="1">
    <citation type="submission" date="2019-06" db="EMBL/GenBank/DDBJ databases">
        <title>Sequencing the genomes of 1000 actinobacteria strains.</title>
        <authorList>
            <person name="Klenk H.-P."/>
        </authorList>
    </citation>
    <scope>NUCLEOTIDE SEQUENCE [LARGE SCALE GENOMIC DNA]</scope>
    <source>
        <strain evidence="12 13">DSM 45456</strain>
    </source>
</reference>
<evidence type="ECO:0000256" key="1">
    <source>
        <dbReference type="ARBA" id="ARBA00008642"/>
    </source>
</evidence>
<dbReference type="GO" id="GO:0004315">
    <property type="term" value="F:3-oxoacyl-[acyl-carrier-protein] synthase activity"/>
    <property type="evidence" value="ECO:0007669"/>
    <property type="project" value="InterPro"/>
</dbReference>
<keyword evidence="5 9" id="KW-0276">Fatty acid metabolism</keyword>
<dbReference type="PANTHER" id="PTHR34069:SF2">
    <property type="entry name" value="BETA-KETOACYL-[ACYL-CARRIER-PROTEIN] SYNTHASE III"/>
    <property type="match status" value="1"/>
</dbReference>
<dbReference type="Gene3D" id="3.40.47.10">
    <property type="match status" value="1"/>
</dbReference>
<evidence type="ECO:0000256" key="4">
    <source>
        <dbReference type="ARBA" id="ARBA00022679"/>
    </source>
</evidence>
<dbReference type="OrthoDB" id="9815506at2"/>
<evidence type="ECO:0000256" key="2">
    <source>
        <dbReference type="ARBA" id="ARBA00022490"/>
    </source>
</evidence>
<feature type="active site" evidence="9">
    <location>
        <position position="280"/>
    </location>
</feature>
<evidence type="ECO:0000313" key="13">
    <source>
        <dbReference type="Proteomes" id="UP000316628"/>
    </source>
</evidence>
<dbReference type="HAMAP" id="MF_01815">
    <property type="entry name" value="FabH"/>
    <property type="match status" value="1"/>
</dbReference>
<keyword evidence="7 9" id="KW-0275">Fatty acid biosynthesis</keyword>
<comment type="subcellular location">
    <subcellularLocation>
        <location evidence="9">Cytoplasm</location>
    </subcellularLocation>
</comment>
<keyword evidence="6 9" id="KW-0443">Lipid metabolism</keyword>
<proteinExistence type="inferred from homology"/>
<keyword evidence="8 9" id="KW-0012">Acyltransferase</keyword>
<dbReference type="UniPathway" id="UPA00094"/>
<dbReference type="Pfam" id="PF08541">
    <property type="entry name" value="ACP_syn_III_C"/>
    <property type="match status" value="1"/>
</dbReference>
<dbReference type="AlphaFoldDB" id="A0A543J869"/>
<dbReference type="Pfam" id="PF08545">
    <property type="entry name" value="ACP_syn_III"/>
    <property type="match status" value="1"/>
</dbReference>
<keyword evidence="2 9" id="KW-0963">Cytoplasm</keyword>
<evidence type="ECO:0000256" key="6">
    <source>
        <dbReference type="ARBA" id="ARBA00023098"/>
    </source>
</evidence>
<sequence length="331" mass="34462">MARAAVLAGLGTHVPPDVLTNDMLAEVLDTSDTWIRTRTGIRQRHVADERTTTGDLAVAAGERALASAGVERVDVVVLATTTPDRQCPATAPTVASRLGLSGTPAFDVQAACTGFVYGLAAVSSMITAGLFETALFIGADKFTDTLDPEDRSGRALIGDGAGAVVLRAGEGDEDGALLAFDLGSDGEHVGLLEVPAVNRVERAEGATRGYFHMEGKPVFTKAVTAMTDSVRRVLDRVGWATGEVDRLVPHQANARILAAVADQLDLPADRLVSNISDVGNTVAASIPLALGHGMRHQGLRSGHNVVLTGFGAGLTWGSVAVRWPKINDIGS</sequence>
<dbReference type="EC" id="2.3.1.180" evidence="9"/>
<comment type="domain">
    <text evidence="9">The last Arg residue of the ACP-binding site is essential for the weak association between ACP/AcpP and FabH.</text>
</comment>
<feature type="active site" evidence="9">
    <location>
        <position position="112"/>
    </location>
</feature>
<dbReference type="SUPFAM" id="SSF53901">
    <property type="entry name" value="Thiolase-like"/>
    <property type="match status" value="1"/>
</dbReference>
<gene>
    <name evidence="9" type="primary">fabH</name>
    <name evidence="12" type="ORF">FHX81_1321</name>
</gene>
<comment type="function">
    <text evidence="9">Catalyzes the condensation reaction of fatty acid synthesis by the addition to an acyl acceptor of two carbons from malonyl-ACP. Catalyzes the first condensation reaction which initiates fatty acid synthesis and may therefore play a role in governing the total rate of fatty acid production. Possesses both acetoacetyl-ACP synthase and acetyl transacylase activities. Its substrate specificity determines the biosynthesis of branched-chain and/or straight-chain of fatty acids.</text>
</comment>
<evidence type="ECO:0000256" key="3">
    <source>
        <dbReference type="ARBA" id="ARBA00022516"/>
    </source>
</evidence>
<evidence type="ECO:0000313" key="12">
    <source>
        <dbReference type="EMBL" id="TQM79029.1"/>
    </source>
</evidence>
<comment type="caution">
    <text evidence="12">The sequence shown here is derived from an EMBL/GenBank/DDBJ whole genome shotgun (WGS) entry which is preliminary data.</text>
</comment>
<keyword evidence="9" id="KW-0511">Multifunctional enzyme</keyword>
<dbReference type="GO" id="GO:0006633">
    <property type="term" value="P:fatty acid biosynthetic process"/>
    <property type="evidence" value="ECO:0007669"/>
    <property type="project" value="UniProtKB-UniRule"/>
</dbReference>
<dbReference type="InterPro" id="IPR013751">
    <property type="entry name" value="ACP_syn_III_N"/>
</dbReference>
<dbReference type="Proteomes" id="UP000316628">
    <property type="component" value="Unassembled WGS sequence"/>
</dbReference>
<dbReference type="GO" id="GO:0033818">
    <property type="term" value="F:beta-ketoacyl-acyl-carrier-protein synthase III activity"/>
    <property type="evidence" value="ECO:0007669"/>
    <property type="project" value="UniProtKB-UniRule"/>
</dbReference>
<dbReference type="EMBL" id="VFPP01000001">
    <property type="protein sequence ID" value="TQM79029.1"/>
    <property type="molecule type" value="Genomic_DNA"/>
</dbReference>
<dbReference type="InterPro" id="IPR013747">
    <property type="entry name" value="ACP_syn_III_C"/>
</dbReference>
<protein>
    <recommendedName>
        <fullName evidence="9">Beta-ketoacyl-[acyl-carrier-protein] synthase III</fullName>
        <shortName evidence="9">Beta-ketoacyl-ACP synthase III</shortName>
        <shortName evidence="9">KAS III</shortName>
        <ecNumber evidence="9">2.3.1.180</ecNumber>
    </recommendedName>
    <alternativeName>
        <fullName evidence="9">3-oxoacyl-[acyl-carrier-protein] synthase 3</fullName>
    </alternativeName>
    <alternativeName>
        <fullName evidence="9">3-oxoacyl-[acyl-carrier-protein] synthase III</fullName>
    </alternativeName>
</protein>
<dbReference type="NCBIfam" id="TIGR00747">
    <property type="entry name" value="fabH"/>
    <property type="match status" value="1"/>
</dbReference>
<dbReference type="GO" id="GO:0044550">
    <property type="term" value="P:secondary metabolite biosynthetic process"/>
    <property type="evidence" value="ECO:0007669"/>
    <property type="project" value="TreeGrafter"/>
</dbReference>
<comment type="subunit">
    <text evidence="9">Homodimer.</text>
</comment>
<dbReference type="CDD" id="cd00830">
    <property type="entry name" value="KAS_III"/>
    <property type="match status" value="1"/>
</dbReference>
<evidence type="ECO:0000256" key="9">
    <source>
        <dbReference type="HAMAP-Rule" id="MF_01815"/>
    </source>
</evidence>
<dbReference type="NCBIfam" id="NF006829">
    <property type="entry name" value="PRK09352.1"/>
    <property type="match status" value="1"/>
</dbReference>
<evidence type="ECO:0000256" key="8">
    <source>
        <dbReference type="ARBA" id="ARBA00023315"/>
    </source>
</evidence>
<comment type="pathway">
    <text evidence="9">Lipid metabolism; fatty acid biosynthesis.</text>
</comment>
<feature type="active site" evidence="9">
    <location>
        <position position="250"/>
    </location>
</feature>
<feature type="domain" description="Beta-ketoacyl-[acyl-carrier-protein] synthase III C-terminal" evidence="10">
    <location>
        <begin position="234"/>
        <end position="323"/>
    </location>
</feature>
<dbReference type="InterPro" id="IPR016039">
    <property type="entry name" value="Thiolase-like"/>
</dbReference>
<evidence type="ECO:0000256" key="7">
    <source>
        <dbReference type="ARBA" id="ARBA00023160"/>
    </source>
</evidence>
<evidence type="ECO:0000259" key="10">
    <source>
        <dbReference type="Pfam" id="PF08541"/>
    </source>
</evidence>
<dbReference type="InterPro" id="IPR004655">
    <property type="entry name" value="FabH"/>
</dbReference>
<comment type="catalytic activity">
    <reaction evidence="9">
        <text>malonyl-[ACP] + acetyl-CoA + H(+) = 3-oxobutanoyl-[ACP] + CO2 + CoA</text>
        <dbReference type="Rhea" id="RHEA:12080"/>
        <dbReference type="Rhea" id="RHEA-COMP:9623"/>
        <dbReference type="Rhea" id="RHEA-COMP:9625"/>
        <dbReference type="ChEBI" id="CHEBI:15378"/>
        <dbReference type="ChEBI" id="CHEBI:16526"/>
        <dbReference type="ChEBI" id="CHEBI:57287"/>
        <dbReference type="ChEBI" id="CHEBI:57288"/>
        <dbReference type="ChEBI" id="CHEBI:78449"/>
        <dbReference type="ChEBI" id="CHEBI:78450"/>
        <dbReference type="EC" id="2.3.1.180"/>
    </reaction>
</comment>
<dbReference type="RefSeq" id="WP_141976033.1">
    <property type="nucleotide sequence ID" value="NZ_VFPP01000001.1"/>
</dbReference>
<dbReference type="PANTHER" id="PTHR34069">
    <property type="entry name" value="3-OXOACYL-[ACYL-CARRIER-PROTEIN] SYNTHASE 3"/>
    <property type="match status" value="1"/>
</dbReference>
<accession>A0A543J869</accession>
<feature type="region of interest" description="ACP-binding" evidence="9">
    <location>
        <begin position="251"/>
        <end position="255"/>
    </location>
</feature>
<keyword evidence="3 9" id="KW-0444">Lipid biosynthesis</keyword>
<evidence type="ECO:0000256" key="5">
    <source>
        <dbReference type="ARBA" id="ARBA00022832"/>
    </source>
</evidence>
<evidence type="ECO:0000259" key="11">
    <source>
        <dbReference type="Pfam" id="PF08545"/>
    </source>
</evidence>